<evidence type="ECO:0000256" key="6">
    <source>
        <dbReference type="SAM" id="Phobius"/>
    </source>
</evidence>
<dbReference type="GO" id="GO:0015171">
    <property type="term" value="F:amino acid transmembrane transporter activity"/>
    <property type="evidence" value="ECO:0007669"/>
    <property type="project" value="TreeGrafter"/>
</dbReference>
<feature type="transmembrane region" description="Helical" evidence="6">
    <location>
        <begin position="146"/>
        <end position="170"/>
    </location>
</feature>
<evidence type="ECO:0000256" key="1">
    <source>
        <dbReference type="ARBA" id="ARBA00004651"/>
    </source>
</evidence>
<evidence type="ECO:0000313" key="7">
    <source>
        <dbReference type="EMBL" id="OAP42097.1"/>
    </source>
</evidence>
<gene>
    <name evidence="7" type="ORF">ATB98_06725</name>
</gene>
<name>A0A178Y3P4_SINSA</name>
<dbReference type="GO" id="GO:0005886">
    <property type="term" value="C:plasma membrane"/>
    <property type="evidence" value="ECO:0007669"/>
    <property type="project" value="UniProtKB-SubCell"/>
</dbReference>
<feature type="transmembrane region" description="Helical" evidence="6">
    <location>
        <begin position="182"/>
        <end position="203"/>
    </location>
</feature>
<sequence>MTTWIFVKGLLLGLAVAAPLGPIGTLCISRTLERGFWAGVAGGLGTALADATYAMLAAAGFAAFAALLSRLSLPLGLFGGLFMLWLGWRALRPRPVAAAAEIGAGDLIRTTMATFLLTMANPATILTFAAIFAGFGLAAVGDGAKAAVVVAGVFLGSLAWWFLLSGGVALAKTRLPDRFAAWTSRISGLVLIAFGITAVVSAATRLGEL</sequence>
<dbReference type="InterPro" id="IPR001123">
    <property type="entry name" value="LeuE-type"/>
</dbReference>
<feature type="transmembrane region" description="Helical" evidence="6">
    <location>
        <begin position="115"/>
        <end position="140"/>
    </location>
</feature>
<dbReference type="Proteomes" id="UP000078507">
    <property type="component" value="Unassembled WGS sequence"/>
</dbReference>
<dbReference type="EMBL" id="LNQB01000083">
    <property type="protein sequence ID" value="OAP42097.1"/>
    <property type="molecule type" value="Genomic_DNA"/>
</dbReference>
<dbReference type="OrthoDB" id="7874789at2"/>
<proteinExistence type="predicted"/>
<keyword evidence="3 6" id="KW-0812">Transmembrane</keyword>
<evidence type="ECO:0000256" key="5">
    <source>
        <dbReference type="ARBA" id="ARBA00023136"/>
    </source>
</evidence>
<keyword evidence="2" id="KW-1003">Cell membrane</keyword>
<dbReference type="PANTHER" id="PTHR30086">
    <property type="entry name" value="ARGININE EXPORTER PROTEIN ARGO"/>
    <property type="match status" value="1"/>
</dbReference>
<evidence type="ECO:0000256" key="3">
    <source>
        <dbReference type="ARBA" id="ARBA00022692"/>
    </source>
</evidence>
<feature type="transmembrane region" description="Helical" evidence="6">
    <location>
        <begin position="53"/>
        <end position="86"/>
    </location>
</feature>
<organism evidence="7 8">
    <name type="scientific">Sinorhizobium saheli</name>
    <dbReference type="NCBI Taxonomy" id="36856"/>
    <lineage>
        <taxon>Bacteria</taxon>
        <taxon>Pseudomonadati</taxon>
        <taxon>Pseudomonadota</taxon>
        <taxon>Alphaproteobacteria</taxon>
        <taxon>Hyphomicrobiales</taxon>
        <taxon>Rhizobiaceae</taxon>
        <taxon>Sinorhizobium/Ensifer group</taxon>
        <taxon>Sinorhizobium</taxon>
    </lineage>
</organism>
<dbReference type="AlphaFoldDB" id="A0A178Y3P4"/>
<evidence type="ECO:0000256" key="4">
    <source>
        <dbReference type="ARBA" id="ARBA00022989"/>
    </source>
</evidence>
<reference evidence="7 8" key="1">
    <citation type="submission" date="2015-11" db="EMBL/GenBank/DDBJ databases">
        <title>Ensifer anhuiense sp. nov., an effective nitrogen fixation bacterium with Glycine soja.</title>
        <authorList>
            <person name="Yan H."/>
            <person name="Chen W."/>
        </authorList>
    </citation>
    <scope>NUCLEOTIDE SEQUENCE [LARGE SCALE GENOMIC DNA]</scope>
    <source>
        <strain evidence="7 8">LMG 7837</strain>
    </source>
</reference>
<comment type="caution">
    <text evidence="7">The sequence shown here is derived from an EMBL/GenBank/DDBJ whole genome shotgun (WGS) entry which is preliminary data.</text>
</comment>
<dbReference type="Pfam" id="PF01810">
    <property type="entry name" value="LysE"/>
    <property type="match status" value="1"/>
</dbReference>
<accession>A0A178Y3P4</accession>
<keyword evidence="4 6" id="KW-1133">Transmembrane helix</keyword>
<dbReference type="PANTHER" id="PTHR30086:SF20">
    <property type="entry name" value="ARGININE EXPORTER PROTEIN ARGO-RELATED"/>
    <property type="match status" value="1"/>
</dbReference>
<evidence type="ECO:0000256" key="2">
    <source>
        <dbReference type="ARBA" id="ARBA00022475"/>
    </source>
</evidence>
<comment type="subcellular location">
    <subcellularLocation>
        <location evidence="1">Cell membrane</location>
        <topology evidence="1">Multi-pass membrane protein</topology>
    </subcellularLocation>
</comment>
<keyword evidence="8" id="KW-1185">Reference proteome</keyword>
<keyword evidence="5 6" id="KW-0472">Membrane</keyword>
<dbReference type="RefSeq" id="WP_066876951.1">
    <property type="nucleotide sequence ID" value="NZ_LNQB01000083.1"/>
</dbReference>
<dbReference type="STRING" id="36856.ATB98_06725"/>
<evidence type="ECO:0000313" key="8">
    <source>
        <dbReference type="Proteomes" id="UP000078507"/>
    </source>
</evidence>
<protein>
    <submittedName>
        <fullName evidence="7">Lysine transporter LysE</fullName>
    </submittedName>
</protein>